<sequence>MHPTLAGLMLSASMATASSMFVKRDSWGPAFSLGPAKQEIISTSTTIYPGQMPSDQAGYLFVWLGISNGTGDLIQSIIGSYPAGQSECSGSAADSTWCISSEVYGLASNGYPNQWVGSLTTADTDYANGIKLNYTLVDKSSYLWLQTMEDAVTGELLSTFNKTSGPMLGWGTAIECNDYNGVSCTGTISEQYYVNSTIILESADDTFIDTLGVSSGATHTDMVTADNGKTWTISKITIPAMESSSSSSSSSVDANVAVAESTSADVAPITTSTPAVVTSAGAGSAQATGSFGYGAGSAQQSGGFGFGAGSAQPSGDFGSFGSGSARPSGGFGFGAGSARPSSSFRQGGGKWSGFVGRRAQM</sequence>
<dbReference type="OrthoDB" id="5086500at2759"/>
<evidence type="ECO:0000313" key="4">
    <source>
        <dbReference type="Proteomes" id="UP000184330"/>
    </source>
</evidence>
<accession>A0A1L7XH17</accession>
<dbReference type="Proteomes" id="UP000184330">
    <property type="component" value="Unassembled WGS sequence"/>
</dbReference>
<keyword evidence="2" id="KW-0732">Signal</keyword>
<feature type="signal peptide" evidence="2">
    <location>
        <begin position="1"/>
        <end position="19"/>
    </location>
</feature>
<organism evidence="3 4">
    <name type="scientific">Phialocephala subalpina</name>
    <dbReference type="NCBI Taxonomy" id="576137"/>
    <lineage>
        <taxon>Eukaryota</taxon>
        <taxon>Fungi</taxon>
        <taxon>Dikarya</taxon>
        <taxon>Ascomycota</taxon>
        <taxon>Pezizomycotina</taxon>
        <taxon>Leotiomycetes</taxon>
        <taxon>Helotiales</taxon>
        <taxon>Mollisiaceae</taxon>
        <taxon>Phialocephala</taxon>
        <taxon>Phialocephala fortinii species complex</taxon>
    </lineage>
</organism>
<feature type="region of interest" description="Disordered" evidence="1">
    <location>
        <begin position="328"/>
        <end position="361"/>
    </location>
</feature>
<evidence type="ECO:0000256" key="2">
    <source>
        <dbReference type="SAM" id="SignalP"/>
    </source>
</evidence>
<keyword evidence="4" id="KW-1185">Reference proteome</keyword>
<proteinExistence type="predicted"/>
<feature type="compositionally biased region" description="Low complexity" evidence="1">
    <location>
        <begin position="336"/>
        <end position="345"/>
    </location>
</feature>
<protein>
    <submittedName>
        <fullName evidence="3">Uncharacterized protein</fullName>
    </submittedName>
</protein>
<dbReference type="EMBL" id="FJOG01000026">
    <property type="protein sequence ID" value="CZR64339.1"/>
    <property type="molecule type" value="Genomic_DNA"/>
</dbReference>
<dbReference type="AlphaFoldDB" id="A0A1L7XH17"/>
<dbReference type="STRING" id="576137.A0A1L7XH17"/>
<reference evidence="3 4" key="1">
    <citation type="submission" date="2016-03" db="EMBL/GenBank/DDBJ databases">
        <authorList>
            <person name="Ploux O."/>
        </authorList>
    </citation>
    <scope>NUCLEOTIDE SEQUENCE [LARGE SCALE GENOMIC DNA]</scope>
    <source>
        <strain evidence="3 4">UAMH 11012</strain>
    </source>
</reference>
<evidence type="ECO:0000313" key="3">
    <source>
        <dbReference type="EMBL" id="CZR64339.1"/>
    </source>
</evidence>
<gene>
    <name evidence="3" type="ORF">PAC_14237</name>
</gene>
<name>A0A1L7XH17_9HELO</name>
<feature type="chain" id="PRO_5009875274" evidence="2">
    <location>
        <begin position="20"/>
        <end position="361"/>
    </location>
</feature>
<evidence type="ECO:0000256" key="1">
    <source>
        <dbReference type="SAM" id="MobiDB-lite"/>
    </source>
</evidence>